<dbReference type="EMBL" id="GIIL01007873">
    <property type="protein sequence ID" value="NOV51599.1"/>
    <property type="molecule type" value="Transcribed_RNA"/>
</dbReference>
<sequence>MTSILLLSISFFRFSSLNALFGVLTFYVPNLRGPISVLSLLFDDSLSYNIFRYFQYFSSYHKKCRSILSHNFIIDAGIAEL</sequence>
<protein>
    <submittedName>
        <fullName evidence="2">Putative secreted protein</fullName>
    </submittedName>
</protein>
<feature type="chain" id="PRO_5026648360" evidence="1">
    <location>
        <begin position="20"/>
        <end position="81"/>
    </location>
</feature>
<feature type="signal peptide" evidence="1">
    <location>
        <begin position="1"/>
        <end position="19"/>
    </location>
</feature>
<accession>A0A6M2DZ51</accession>
<organism evidence="2">
    <name type="scientific">Xenopsylla cheopis</name>
    <name type="common">Oriental rat flea</name>
    <name type="synonym">Pulex cheopis</name>
    <dbReference type="NCBI Taxonomy" id="163159"/>
    <lineage>
        <taxon>Eukaryota</taxon>
        <taxon>Metazoa</taxon>
        <taxon>Ecdysozoa</taxon>
        <taxon>Arthropoda</taxon>
        <taxon>Hexapoda</taxon>
        <taxon>Insecta</taxon>
        <taxon>Pterygota</taxon>
        <taxon>Neoptera</taxon>
        <taxon>Endopterygota</taxon>
        <taxon>Siphonaptera</taxon>
        <taxon>Pulicidae</taxon>
        <taxon>Xenopsyllinae</taxon>
        <taxon>Xenopsylla</taxon>
    </lineage>
</organism>
<name>A0A6M2DZ51_XENCH</name>
<evidence type="ECO:0000313" key="2">
    <source>
        <dbReference type="EMBL" id="NOV51599.1"/>
    </source>
</evidence>
<proteinExistence type="predicted"/>
<dbReference type="AlphaFoldDB" id="A0A6M2DZ51"/>
<evidence type="ECO:0000256" key="1">
    <source>
        <dbReference type="SAM" id="SignalP"/>
    </source>
</evidence>
<keyword evidence="1" id="KW-0732">Signal</keyword>
<reference evidence="2" key="1">
    <citation type="submission" date="2020-03" db="EMBL/GenBank/DDBJ databases">
        <title>Transcriptomic Profiling of the Digestive Tract of the Rat Flea, Xenopsylla cheopis, Following Blood Feeding and Infection with Yersinia pestis.</title>
        <authorList>
            <person name="Bland D.M."/>
            <person name="Martens C.A."/>
            <person name="Virtaneva K."/>
            <person name="Kanakabandi K."/>
            <person name="Long D."/>
            <person name="Rosenke R."/>
            <person name="Saturday G.A."/>
            <person name="Hoyt F.H."/>
            <person name="Bruno D.P."/>
            <person name="Ribeiro J.M.C."/>
            <person name="Hinnebusch J."/>
        </authorList>
    </citation>
    <scope>NUCLEOTIDE SEQUENCE</scope>
</reference>